<protein>
    <submittedName>
        <fullName evidence="2">Uncharacterized protein</fullName>
    </submittedName>
</protein>
<feature type="non-terminal residue" evidence="2">
    <location>
        <position position="1"/>
    </location>
</feature>
<sequence>LTSLQVARSTPAARTSTPHTSTASTLRRTPTLTLSTAEVLPFKCDQKVNRNLFRIPAWIFLCKMRSLLITNHM</sequence>
<dbReference type="AlphaFoldDB" id="A0A1A7Z5H6"/>
<name>A0A1A7Z5H6_9TELE</name>
<organism evidence="2">
    <name type="scientific">Iconisemion striatum</name>
    <dbReference type="NCBI Taxonomy" id="60296"/>
    <lineage>
        <taxon>Eukaryota</taxon>
        <taxon>Metazoa</taxon>
        <taxon>Chordata</taxon>
        <taxon>Craniata</taxon>
        <taxon>Vertebrata</taxon>
        <taxon>Euteleostomi</taxon>
        <taxon>Actinopterygii</taxon>
        <taxon>Neopterygii</taxon>
        <taxon>Teleostei</taxon>
        <taxon>Neoteleostei</taxon>
        <taxon>Acanthomorphata</taxon>
        <taxon>Ovalentaria</taxon>
        <taxon>Atherinomorphae</taxon>
        <taxon>Cyprinodontiformes</taxon>
        <taxon>Nothobranchiidae</taxon>
        <taxon>Iconisemion</taxon>
    </lineage>
</organism>
<accession>A0A1A7Z5H6</accession>
<dbReference type="EMBL" id="HADX01015552">
    <property type="protein sequence ID" value="SBP37784.1"/>
    <property type="molecule type" value="Transcribed_RNA"/>
</dbReference>
<feature type="region of interest" description="Disordered" evidence="1">
    <location>
        <begin position="1"/>
        <end position="28"/>
    </location>
</feature>
<evidence type="ECO:0000313" key="2">
    <source>
        <dbReference type="EMBL" id="SBP37784.1"/>
    </source>
</evidence>
<reference evidence="2" key="1">
    <citation type="submission" date="2016-05" db="EMBL/GenBank/DDBJ databases">
        <authorList>
            <person name="Lavstsen T."/>
            <person name="Jespersen J.S."/>
        </authorList>
    </citation>
    <scope>NUCLEOTIDE SEQUENCE</scope>
    <source>
        <tissue evidence="2">Brain</tissue>
    </source>
</reference>
<reference evidence="2" key="2">
    <citation type="submission" date="2016-06" db="EMBL/GenBank/DDBJ databases">
        <title>The genome of a short-lived fish provides insights into sex chromosome evolution and the genetic control of aging.</title>
        <authorList>
            <person name="Reichwald K."/>
            <person name="Felder M."/>
            <person name="Petzold A."/>
            <person name="Koch P."/>
            <person name="Groth M."/>
            <person name="Platzer M."/>
        </authorList>
    </citation>
    <scope>NUCLEOTIDE SEQUENCE</scope>
    <source>
        <tissue evidence="2">Brain</tissue>
    </source>
</reference>
<proteinExistence type="predicted"/>
<gene>
    <name evidence="2" type="primary">Nfu_g_1_016341</name>
</gene>
<evidence type="ECO:0000256" key="1">
    <source>
        <dbReference type="SAM" id="MobiDB-lite"/>
    </source>
</evidence>
<feature type="compositionally biased region" description="Polar residues" evidence="1">
    <location>
        <begin position="1"/>
        <end position="19"/>
    </location>
</feature>